<comment type="caution">
    <text evidence="2">The sequence shown here is derived from an EMBL/GenBank/DDBJ whole genome shotgun (WGS) entry which is preliminary data.</text>
</comment>
<keyword evidence="3" id="KW-1185">Reference proteome</keyword>
<protein>
    <submittedName>
        <fullName evidence="2">Uncharacterized protein</fullName>
    </submittedName>
</protein>
<name>A0AAJ0HJX9_9PEZI</name>
<reference evidence="2" key="1">
    <citation type="journal article" date="2023" name="Mol. Phylogenet. Evol.">
        <title>Genome-scale phylogeny and comparative genomics of the fungal order Sordariales.</title>
        <authorList>
            <person name="Hensen N."/>
            <person name="Bonometti L."/>
            <person name="Westerberg I."/>
            <person name="Brannstrom I.O."/>
            <person name="Guillou S."/>
            <person name="Cros-Aarteil S."/>
            <person name="Calhoun S."/>
            <person name="Haridas S."/>
            <person name="Kuo A."/>
            <person name="Mondo S."/>
            <person name="Pangilinan J."/>
            <person name="Riley R."/>
            <person name="LaButti K."/>
            <person name="Andreopoulos B."/>
            <person name="Lipzen A."/>
            <person name="Chen C."/>
            <person name="Yan M."/>
            <person name="Daum C."/>
            <person name="Ng V."/>
            <person name="Clum A."/>
            <person name="Steindorff A."/>
            <person name="Ohm R.A."/>
            <person name="Martin F."/>
            <person name="Silar P."/>
            <person name="Natvig D.O."/>
            <person name="Lalanne C."/>
            <person name="Gautier V."/>
            <person name="Ament-Velasquez S.L."/>
            <person name="Kruys A."/>
            <person name="Hutchinson M.I."/>
            <person name="Powell A.J."/>
            <person name="Barry K."/>
            <person name="Miller A.N."/>
            <person name="Grigoriev I.V."/>
            <person name="Debuchy R."/>
            <person name="Gladieux P."/>
            <person name="Hiltunen Thoren M."/>
            <person name="Johannesson H."/>
        </authorList>
    </citation>
    <scope>NUCLEOTIDE SEQUENCE</scope>
    <source>
        <strain evidence="2">CBS 955.72</strain>
    </source>
</reference>
<organism evidence="2 3">
    <name type="scientific">Lasiosphaeria hispida</name>
    <dbReference type="NCBI Taxonomy" id="260671"/>
    <lineage>
        <taxon>Eukaryota</taxon>
        <taxon>Fungi</taxon>
        <taxon>Dikarya</taxon>
        <taxon>Ascomycota</taxon>
        <taxon>Pezizomycotina</taxon>
        <taxon>Sordariomycetes</taxon>
        <taxon>Sordariomycetidae</taxon>
        <taxon>Sordariales</taxon>
        <taxon>Lasiosphaeriaceae</taxon>
        <taxon>Lasiosphaeria</taxon>
    </lineage>
</organism>
<proteinExistence type="predicted"/>
<evidence type="ECO:0000256" key="1">
    <source>
        <dbReference type="SAM" id="MobiDB-lite"/>
    </source>
</evidence>
<dbReference type="Proteomes" id="UP001275084">
    <property type="component" value="Unassembled WGS sequence"/>
</dbReference>
<dbReference type="EMBL" id="JAUIQD010000004">
    <property type="protein sequence ID" value="KAK3353790.1"/>
    <property type="molecule type" value="Genomic_DNA"/>
</dbReference>
<dbReference type="AlphaFoldDB" id="A0AAJ0HJX9"/>
<evidence type="ECO:0000313" key="2">
    <source>
        <dbReference type="EMBL" id="KAK3353790.1"/>
    </source>
</evidence>
<gene>
    <name evidence="2" type="ORF">B0T25DRAFT_545379</name>
</gene>
<accession>A0AAJ0HJX9</accession>
<feature type="region of interest" description="Disordered" evidence="1">
    <location>
        <begin position="569"/>
        <end position="595"/>
    </location>
</feature>
<evidence type="ECO:0000313" key="3">
    <source>
        <dbReference type="Proteomes" id="UP001275084"/>
    </source>
</evidence>
<reference evidence="2" key="2">
    <citation type="submission" date="2023-06" db="EMBL/GenBank/DDBJ databases">
        <authorList>
            <consortium name="Lawrence Berkeley National Laboratory"/>
            <person name="Haridas S."/>
            <person name="Hensen N."/>
            <person name="Bonometti L."/>
            <person name="Westerberg I."/>
            <person name="Brannstrom I.O."/>
            <person name="Guillou S."/>
            <person name="Cros-Aarteil S."/>
            <person name="Calhoun S."/>
            <person name="Kuo A."/>
            <person name="Mondo S."/>
            <person name="Pangilinan J."/>
            <person name="Riley R."/>
            <person name="Labutti K."/>
            <person name="Andreopoulos B."/>
            <person name="Lipzen A."/>
            <person name="Chen C."/>
            <person name="Yanf M."/>
            <person name="Daum C."/>
            <person name="Ng V."/>
            <person name="Clum A."/>
            <person name="Steindorff A."/>
            <person name="Ohm R."/>
            <person name="Martin F."/>
            <person name="Silar P."/>
            <person name="Natvig D."/>
            <person name="Lalanne C."/>
            <person name="Gautier V."/>
            <person name="Ament-Velasquez S.L."/>
            <person name="Kruys A."/>
            <person name="Hutchinson M.I."/>
            <person name="Powell A.J."/>
            <person name="Barry K."/>
            <person name="Miller A.N."/>
            <person name="Grigoriev I.V."/>
            <person name="Debuchy R."/>
            <person name="Gladieux P."/>
            <person name="Thoren M.H."/>
            <person name="Johannesson H."/>
        </authorList>
    </citation>
    <scope>NUCLEOTIDE SEQUENCE</scope>
    <source>
        <strain evidence="2">CBS 955.72</strain>
    </source>
</reference>
<sequence>MSPPVGPGLSVAGRAARKQFSPVLASISAPSTSQFGIPGIPTTSRGPPPPLSRRRSSQDPMPPSPSLVASSPVSTSLVQISYVGGFADALEPLGLDSGYVDEDGDKSFANISDEDHQAAIDYLREKFGVEEFNICGTFGVLWCDENTAIRAGRLPILVGGLCAVWRERHGPDFPPTFIGDVGYGGEMEVDDSLLEVPDPCQAPPDEAIEGLARHVFTDCVAITWLFGCLIVELPKTDQESFLDRIQELPGRVANAPWHLQYHNGPLANHEQRKRVIAPTPQRKEDSRNPDETDYTQLDGKFYPGSMVYSIDEDRSTSEVTAGVLVRKGAERRLTCAWHAWAHIYDKHKDLFGQDTAEAKRVFRVIQGTTPGKNVGYVRERIGKTDIALIKLHDGIIFENVFFGGNVSAKCFVHSKHVKDGDVFLIDGFTTGQQEVTTDGARWPVSRPGQLVVPESEGTDEERLMLLPEPHVKYLTGRQGVSATQLPTLRSKPFVRDSVCGAVWLRTELGGKKGRRDRSKSVVEKGEVFAMCHYADLTSVYSTATGVYLMFADTFDPLIAENWTIVPTQGSAAEPNLDQPHPPGPATGESPAKGSDGILAIVEVG</sequence>
<feature type="region of interest" description="Disordered" evidence="1">
    <location>
        <begin position="29"/>
        <end position="70"/>
    </location>
</feature>